<keyword evidence="1" id="KW-0051">Antiviral defense</keyword>
<reference evidence="3 4" key="1">
    <citation type="journal article" date="2019" name="ISME J.">
        <title>Insights into ecological role of a new deltaproteobacterial order Candidatus Acidulodesulfobacterales by metagenomics and metatranscriptomics.</title>
        <authorList>
            <person name="Tan S."/>
            <person name="Liu J."/>
            <person name="Fang Y."/>
            <person name="Hedlund B.P."/>
            <person name="Lian Z.H."/>
            <person name="Huang L.Y."/>
            <person name="Li J.T."/>
            <person name="Huang L.N."/>
            <person name="Li W.J."/>
            <person name="Jiang H.C."/>
            <person name="Dong H.L."/>
            <person name="Shu W.S."/>
        </authorList>
    </citation>
    <scope>NUCLEOTIDE SEQUENCE [LARGE SCALE GENOMIC DNA]</scope>
    <source>
        <strain evidence="3">AP1</strain>
    </source>
</reference>
<sequence>MAKQYQLSMELLSDASIASDRGYGAIIDTDIVFDDVGLPYIPAKRLKGVLRESGEILSNIFKRANIKLEINIDDIFGKQGRNDWQSAANFIVPNLYIEDYEKTREFFGSLFSGRGENTAGFNVFNISKDDVISYFTNVRMQTSIDQELGKTKRHSLRTTRVLDKNMVFGNSFLINEKYIDQLLYICAATKKIGSKRNRGFGEVKIYIKDENGDILRFKPFE</sequence>
<dbReference type="GO" id="GO:0051607">
    <property type="term" value="P:defense response to virus"/>
    <property type="evidence" value="ECO:0007669"/>
    <property type="project" value="UniProtKB-KW"/>
</dbReference>
<feature type="domain" description="CRISPR type III-associated protein" evidence="2">
    <location>
        <begin position="28"/>
        <end position="204"/>
    </location>
</feature>
<dbReference type="EMBL" id="SGBB01000001">
    <property type="protein sequence ID" value="RZD19506.1"/>
    <property type="molecule type" value="Genomic_DNA"/>
</dbReference>
<dbReference type="CDD" id="cd09726">
    <property type="entry name" value="RAMP_I_III"/>
    <property type="match status" value="1"/>
</dbReference>
<dbReference type="InterPro" id="IPR005537">
    <property type="entry name" value="RAMP_III_fam"/>
</dbReference>
<organism evidence="3 4">
    <name type="scientific">Candidatus Acididesulfobacter diazotrophicus</name>
    <dbReference type="NCBI Taxonomy" id="2597226"/>
    <lineage>
        <taxon>Bacteria</taxon>
        <taxon>Deltaproteobacteria</taxon>
        <taxon>Candidatus Acidulodesulfobacterales</taxon>
        <taxon>Candidatus Acididesulfobacter</taxon>
    </lineage>
</organism>
<dbReference type="InterPro" id="IPR052216">
    <property type="entry name" value="CRISPR_Csm3_endoribonuclease"/>
</dbReference>
<evidence type="ECO:0000313" key="3">
    <source>
        <dbReference type="EMBL" id="RZD19506.1"/>
    </source>
</evidence>
<evidence type="ECO:0000313" key="4">
    <source>
        <dbReference type="Proteomes" id="UP000319296"/>
    </source>
</evidence>
<evidence type="ECO:0000259" key="2">
    <source>
        <dbReference type="Pfam" id="PF03787"/>
    </source>
</evidence>
<dbReference type="PANTHER" id="PTHR35579">
    <property type="entry name" value="CRISPR SYSTEM CMS ENDORIBONUCLEASE CSM3"/>
    <property type="match status" value="1"/>
</dbReference>
<accession>A0A519BQH5</accession>
<dbReference type="AlphaFoldDB" id="A0A519BQH5"/>
<dbReference type="PANTHER" id="PTHR35579:SF3">
    <property type="entry name" value="CRISPR SYSTEM CMS ENDORIBONUCLEASE CSM3"/>
    <property type="match status" value="1"/>
</dbReference>
<dbReference type="Proteomes" id="UP000319296">
    <property type="component" value="Unassembled WGS sequence"/>
</dbReference>
<name>A0A519BQH5_9DELT</name>
<proteinExistence type="predicted"/>
<gene>
    <name evidence="3" type="ORF">EVG15_01080</name>
</gene>
<evidence type="ECO:0000256" key="1">
    <source>
        <dbReference type="ARBA" id="ARBA00023118"/>
    </source>
</evidence>
<dbReference type="Pfam" id="PF03787">
    <property type="entry name" value="RAMPs"/>
    <property type="match status" value="1"/>
</dbReference>
<protein>
    <recommendedName>
        <fullName evidence="2">CRISPR type III-associated protein domain-containing protein</fullName>
    </recommendedName>
</protein>
<comment type="caution">
    <text evidence="3">The sequence shown here is derived from an EMBL/GenBank/DDBJ whole genome shotgun (WGS) entry which is preliminary data.</text>
</comment>